<organism evidence="2 3">
    <name type="scientific">Paracoccus caeni</name>
    <dbReference type="NCBI Taxonomy" id="657651"/>
    <lineage>
        <taxon>Bacteria</taxon>
        <taxon>Pseudomonadati</taxon>
        <taxon>Pseudomonadota</taxon>
        <taxon>Alphaproteobacteria</taxon>
        <taxon>Rhodobacterales</taxon>
        <taxon>Paracoccaceae</taxon>
        <taxon>Paracoccus</taxon>
    </lineage>
</organism>
<evidence type="ECO:0000256" key="1">
    <source>
        <dbReference type="SAM" id="SignalP"/>
    </source>
</evidence>
<reference evidence="2" key="1">
    <citation type="submission" date="2021-01" db="EMBL/GenBank/DDBJ databases">
        <title>Paracoccus amoyensis sp. nov., isolated from the surface seawater along the coast of Xiamen Island, China.</title>
        <authorList>
            <person name="Lyu L."/>
        </authorList>
    </citation>
    <scope>NUCLEOTIDE SEQUENCE</scope>
    <source>
        <strain evidence="2">MJ17</strain>
    </source>
</reference>
<dbReference type="AlphaFoldDB" id="A0A934SIM0"/>
<accession>A0A934SIM0</accession>
<gene>
    <name evidence="2" type="ORF">JJJ17_04235</name>
</gene>
<comment type="caution">
    <text evidence="2">The sequence shown here is derived from an EMBL/GenBank/DDBJ whole genome shotgun (WGS) entry which is preliminary data.</text>
</comment>
<protein>
    <recommendedName>
        <fullName evidence="4">DUF2066 domain-containing protein</fullName>
    </recommendedName>
</protein>
<evidence type="ECO:0008006" key="4">
    <source>
        <dbReference type="Google" id="ProtNLM"/>
    </source>
</evidence>
<dbReference type="Proteomes" id="UP000640485">
    <property type="component" value="Unassembled WGS sequence"/>
</dbReference>
<sequence>MIDYRPMMLKTLSTSVSALLLSLATPVLADSDPLTEADCRAPVELMQSSFAGSDEGVSVTFEALEDGVCIYRDLVMKTGQPYGSSVVASRIRIEGDGLRWAAAYLKALALPDPEARNHALTGITLMPERLKLQVTGMRQVLYTDDSYFDYALEAQSRMSMATLVLDIGWDQAAKELQLHQAGIEMPHGNMVRVSGVVKDVDLSSLATMQMSLSGFAVTELDAEIRSYGLFQAYALPMLAMAVIVREEEQAPELQMEMALKQALAAVDQLPAESVPDESKLALRNLISDLPDLWGVLKLNFRADPGFGPVRLGRFALMGPPEGIEDVLPLFQGVRLDVDWQQETAPWKVEGCVTLQC</sequence>
<dbReference type="EMBL" id="JAEPRQ010000001">
    <property type="protein sequence ID" value="MBK4215128.1"/>
    <property type="molecule type" value="Genomic_DNA"/>
</dbReference>
<feature type="signal peptide" evidence="1">
    <location>
        <begin position="1"/>
        <end position="29"/>
    </location>
</feature>
<feature type="chain" id="PRO_5037771797" description="DUF2066 domain-containing protein" evidence="1">
    <location>
        <begin position="30"/>
        <end position="356"/>
    </location>
</feature>
<evidence type="ECO:0000313" key="3">
    <source>
        <dbReference type="Proteomes" id="UP000640485"/>
    </source>
</evidence>
<evidence type="ECO:0000313" key="2">
    <source>
        <dbReference type="EMBL" id="MBK4215128.1"/>
    </source>
</evidence>
<keyword evidence="3" id="KW-1185">Reference proteome</keyword>
<keyword evidence="1" id="KW-0732">Signal</keyword>
<dbReference type="RefSeq" id="WP_200684007.1">
    <property type="nucleotide sequence ID" value="NZ_JAEPRQ010000001.1"/>
</dbReference>
<name>A0A934SIM0_9RHOB</name>
<proteinExistence type="predicted"/>